<dbReference type="RefSeq" id="XP_022395501.1">
    <property type="nucleotide sequence ID" value="XM_022547944.1"/>
</dbReference>
<dbReference type="GeneID" id="34464205"/>
<dbReference type="Proteomes" id="UP000184300">
    <property type="component" value="Unassembled WGS sequence"/>
</dbReference>
<dbReference type="AlphaFoldDB" id="A0A1L9V4D4"/>
<dbReference type="InterPro" id="IPR022198">
    <property type="entry name" value="DUF3723"/>
</dbReference>
<dbReference type="STRING" id="1160497.A0A1L9V4D4"/>
<proteinExistence type="predicted"/>
<dbReference type="EMBL" id="KV878927">
    <property type="protein sequence ID" value="OJJ78803.1"/>
    <property type="molecule type" value="Genomic_DNA"/>
</dbReference>
<sequence length="282" mass="32442">MAGDPHLLSQVDAKTVQQLQSRVPKISKLDREHIEKGFHNGSLFPLIINANHREELLDRLKMVSVPIPSLRTFFQDILYLCIAKNVMKTLERLDLAPRQKPTIDEGVKGGYRWTQGLHAPQQHEVQYHLLELWRFSFQYGCEMVGTNRLVRNTKGQSDSVTWDLQYASPDRKSLWKHFFWLANHYGFTVPNDSPVERLEIECTPGDHPEELGSDEPLSRRSGKPFADSVDADRFALSSLGLQRQWKDDQGVTLGLVRGWMFRAFFSHLIPANDNRPILVGKR</sequence>
<dbReference type="OrthoDB" id="4227485at2759"/>
<feature type="region of interest" description="Disordered" evidence="1">
    <location>
        <begin position="203"/>
        <end position="225"/>
    </location>
</feature>
<evidence type="ECO:0000256" key="1">
    <source>
        <dbReference type="SAM" id="MobiDB-lite"/>
    </source>
</evidence>
<evidence type="ECO:0000313" key="2">
    <source>
        <dbReference type="EMBL" id="OJJ78803.1"/>
    </source>
</evidence>
<accession>A0A1L9V4D4</accession>
<organism evidence="2 3">
    <name type="scientific">Aspergillus glaucus CBS 516.65</name>
    <dbReference type="NCBI Taxonomy" id="1160497"/>
    <lineage>
        <taxon>Eukaryota</taxon>
        <taxon>Fungi</taxon>
        <taxon>Dikarya</taxon>
        <taxon>Ascomycota</taxon>
        <taxon>Pezizomycotina</taxon>
        <taxon>Eurotiomycetes</taxon>
        <taxon>Eurotiomycetidae</taxon>
        <taxon>Eurotiales</taxon>
        <taxon>Aspergillaceae</taxon>
        <taxon>Aspergillus</taxon>
        <taxon>Aspergillus subgen. Aspergillus</taxon>
    </lineage>
</organism>
<feature type="non-terminal residue" evidence="2">
    <location>
        <position position="282"/>
    </location>
</feature>
<name>A0A1L9V4D4_ASPGL</name>
<keyword evidence="3" id="KW-1185">Reference proteome</keyword>
<evidence type="ECO:0000313" key="3">
    <source>
        <dbReference type="Proteomes" id="UP000184300"/>
    </source>
</evidence>
<protein>
    <submittedName>
        <fullName evidence="2">Uncharacterized protein</fullName>
    </submittedName>
</protein>
<gene>
    <name evidence="2" type="ORF">ASPGLDRAFT_53312</name>
</gene>
<reference evidence="3" key="1">
    <citation type="journal article" date="2017" name="Genome Biol.">
        <title>Comparative genomics reveals high biological diversity and specific adaptations in the industrially and medically important fungal genus Aspergillus.</title>
        <authorList>
            <person name="de Vries R.P."/>
            <person name="Riley R."/>
            <person name="Wiebenga A."/>
            <person name="Aguilar-Osorio G."/>
            <person name="Amillis S."/>
            <person name="Uchima C.A."/>
            <person name="Anderluh G."/>
            <person name="Asadollahi M."/>
            <person name="Askin M."/>
            <person name="Barry K."/>
            <person name="Battaglia E."/>
            <person name="Bayram O."/>
            <person name="Benocci T."/>
            <person name="Braus-Stromeyer S.A."/>
            <person name="Caldana C."/>
            <person name="Canovas D."/>
            <person name="Cerqueira G.C."/>
            <person name="Chen F."/>
            <person name="Chen W."/>
            <person name="Choi C."/>
            <person name="Clum A."/>
            <person name="Dos Santos R.A."/>
            <person name="Damasio A.R."/>
            <person name="Diallinas G."/>
            <person name="Emri T."/>
            <person name="Fekete E."/>
            <person name="Flipphi M."/>
            <person name="Freyberg S."/>
            <person name="Gallo A."/>
            <person name="Gournas C."/>
            <person name="Habgood R."/>
            <person name="Hainaut M."/>
            <person name="Harispe M.L."/>
            <person name="Henrissat B."/>
            <person name="Hilden K.S."/>
            <person name="Hope R."/>
            <person name="Hossain A."/>
            <person name="Karabika E."/>
            <person name="Karaffa L."/>
            <person name="Karanyi Z."/>
            <person name="Krasevec N."/>
            <person name="Kuo A."/>
            <person name="Kusch H."/>
            <person name="LaButti K."/>
            <person name="Lagendijk E.L."/>
            <person name="Lapidus A."/>
            <person name="Levasseur A."/>
            <person name="Lindquist E."/>
            <person name="Lipzen A."/>
            <person name="Logrieco A.F."/>
            <person name="MacCabe A."/>
            <person name="Maekelae M.R."/>
            <person name="Malavazi I."/>
            <person name="Melin P."/>
            <person name="Meyer V."/>
            <person name="Mielnichuk N."/>
            <person name="Miskei M."/>
            <person name="Molnar A.P."/>
            <person name="Mule G."/>
            <person name="Ngan C.Y."/>
            <person name="Orejas M."/>
            <person name="Orosz E."/>
            <person name="Ouedraogo J.P."/>
            <person name="Overkamp K.M."/>
            <person name="Park H.-S."/>
            <person name="Perrone G."/>
            <person name="Piumi F."/>
            <person name="Punt P.J."/>
            <person name="Ram A.F."/>
            <person name="Ramon A."/>
            <person name="Rauscher S."/>
            <person name="Record E."/>
            <person name="Riano-Pachon D.M."/>
            <person name="Robert V."/>
            <person name="Roehrig J."/>
            <person name="Ruller R."/>
            <person name="Salamov A."/>
            <person name="Salih N.S."/>
            <person name="Samson R.A."/>
            <person name="Sandor E."/>
            <person name="Sanguinetti M."/>
            <person name="Schuetze T."/>
            <person name="Sepcic K."/>
            <person name="Shelest E."/>
            <person name="Sherlock G."/>
            <person name="Sophianopoulou V."/>
            <person name="Squina F.M."/>
            <person name="Sun H."/>
            <person name="Susca A."/>
            <person name="Todd R.B."/>
            <person name="Tsang A."/>
            <person name="Unkles S.E."/>
            <person name="van de Wiele N."/>
            <person name="van Rossen-Uffink D."/>
            <person name="Oliveira J.V."/>
            <person name="Vesth T.C."/>
            <person name="Visser J."/>
            <person name="Yu J.-H."/>
            <person name="Zhou M."/>
            <person name="Andersen M.R."/>
            <person name="Archer D.B."/>
            <person name="Baker S.E."/>
            <person name="Benoit I."/>
            <person name="Brakhage A.A."/>
            <person name="Braus G.H."/>
            <person name="Fischer R."/>
            <person name="Frisvad J.C."/>
            <person name="Goldman G.H."/>
            <person name="Houbraken J."/>
            <person name="Oakley B."/>
            <person name="Pocsi I."/>
            <person name="Scazzocchio C."/>
            <person name="Seiboth B."/>
            <person name="vanKuyk P.A."/>
            <person name="Wortman J."/>
            <person name="Dyer P.S."/>
            <person name="Grigoriev I.V."/>
        </authorList>
    </citation>
    <scope>NUCLEOTIDE SEQUENCE [LARGE SCALE GENOMIC DNA]</scope>
    <source>
        <strain evidence="3">CBS 516.65</strain>
    </source>
</reference>
<dbReference type="VEuPathDB" id="FungiDB:ASPGLDRAFT_53312"/>
<dbReference type="Pfam" id="PF12520">
    <property type="entry name" value="DUF3723"/>
    <property type="match status" value="1"/>
</dbReference>